<reference evidence="16" key="1">
    <citation type="submission" date="2021-01" db="EMBL/GenBank/DDBJ databases">
        <authorList>
            <person name="Corre E."/>
            <person name="Pelletier E."/>
            <person name="Niang G."/>
            <person name="Scheremetjew M."/>
            <person name="Finn R."/>
            <person name="Kale V."/>
            <person name="Holt S."/>
            <person name="Cochrane G."/>
            <person name="Meng A."/>
            <person name="Brown T."/>
            <person name="Cohen L."/>
        </authorList>
    </citation>
    <scope>NUCLEOTIDE SEQUENCE</scope>
    <source>
        <strain evidence="16">UIO037</strain>
    </source>
</reference>
<dbReference type="PROSITE" id="PS51007">
    <property type="entry name" value="CYTC"/>
    <property type="match status" value="1"/>
</dbReference>
<keyword evidence="6 14" id="KW-0349">Heme</keyword>
<dbReference type="InterPro" id="IPR009056">
    <property type="entry name" value="Cyt_c-like_dom"/>
</dbReference>
<dbReference type="Gene3D" id="1.10.760.10">
    <property type="entry name" value="Cytochrome c-like domain"/>
    <property type="match status" value="1"/>
</dbReference>
<dbReference type="PANTHER" id="PTHR34688">
    <property type="entry name" value="CYTOCHROME C6, CHLOROPLASTIC"/>
    <property type="match status" value="1"/>
</dbReference>
<dbReference type="AlphaFoldDB" id="A0A7S4M3L5"/>
<evidence type="ECO:0000256" key="8">
    <source>
        <dbReference type="ARBA" id="ARBA00022982"/>
    </source>
</evidence>
<comment type="subcellular location">
    <subcellularLocation>
        <location evidence="2">Plastid</location>
        <location evidence="2">Chloroplast thylakoid lumen</location>
    </subcellularLocation>
</comment>
<evidence type="ECO:0000256" key="10">
    <source>
        <dbReference type="ARBA" id="ARBA00023078"/>
    </source>
</evidence>
<dbReference type="HAMAP" id="MF_00594">
    <property type="entry name" value="Cytc_PetJ"/>
    <property type="match status" value="1"/>
</dbReference>
<keyword evidence="8" id="KW-0249">Electron transport</keyword>
<evidence type="ECO:0000256" key="2">
    <source>
        <dbReference type="ARBA" id="ARBA00004456"/>
    </source>
</evidence>
<protein>
    <recommendedName>
        <fullName evidence="13">Cytochrome c-553</fullName>
    </recommendedName>
    <alternativeName>
        <fullName evidence="12">Cytochrome c553</fullName>
    </alternativeName>
    <alternativeName>
        <fullName evidence="11">Soluble cytochrome f</fullName>
    </alternativeName>
</protein>
<evidence type="ECO:0000256" key="14">
    <source>
        <dbReference type="PROSITE-ProRule" id="PRU00433"/>
    </source>
</evidence>
<dbReference type="GO" id="GO:0020037">
    <property type="term" value="F:heme binding"/>
    <property type="evidence" value="ECO:0007669"/>
    <property type="project" value="InterPro"/>
</dbReference>
<keyword evidence="10" id="KW-0793">Thylakoid</keyword>
<name>A0A7S4M3L5_9EUKA</name>
<dbReference type="PRINTS" id="PR00605">
    <property type="entry name" value="CYTCHROMECIC"/>
</dbReference>
<evidence type="ECO:0000256" key="9">
    <source>
        <dbReference type="ARBA" id="ARBA00023004"/>
    </source>
</evidence>
<evidence type="ECO:0000256" key="5">
    <source>
        <dbReference type="ARBA" id="ARBA00022531"/>
    </source>
</evidence>
<evidence type="ECO:0000256" key="7">
    <source>
        <dbReference type="ARBA" id="ARBA00022723"/>
    </source>
</evidence>
<dbReference type="SUPFAM" id="SSF46626">
    <property type="entry name" value="Cytochrome c"/>
    <property type="match status" value="1"/>
</dbReference>
<proteinExistence type="inferred from homology"/>
<dbReference type="InterPro" id="IPR008168">
    <property type="entry name" value="Cyt_C_IC"/>
</dbReference>
<feature type="domain" description="Cytochrome c" evidence="15">
    <location>
        <begin position="42"/>
        <end position="124"/>
    </location>
</feature>
<evidence type="ECO:0000259" key="15">
    <source>
        <dbReference type="PROSITE" id="PS51007"/>
    </source>
</evidence>
<dbReference type="GO" id="GO:0005506">
    <property type="term" value="F:iron ion binding"/>
    <property type="evidence" value="ECO:0007669"/>
    <property type="project" value="InterPro"/>
</dbReference>
<dbReference type="GO" id="GO:0009543">
    <property type="term" value="C:chloroplast thylakoid lumen"/>
    <property type="evidence" value="ECO:0007669"/>
    <property type="project" value="UniProtKB-SubCell"/>
</dbReference>
<dbReference type="Pfam" id="PF13442">
    <property type="entry name" value="Cytochrome_CBB3"/>
    <property type="match status" value="1"/>
</dbReference>
<organism evidence="16">
    <name type="scientific">Prymnesium polylepis</name>
    <dbReference type="NCBI Taxonomy" id="72548"/>
    <lineage>
        <taxon>Eukaryota</taxon>
        <taxon>Haptista</taxon>
        <taxon>Haptophyta</taxon>
        <taxon>Prymnesiophyceae</taxon>
        <taxon>Prymnesiales</taxon>
        <taxon>Prymnesiaceae</taxon>
        <taxon>Prymnesium</taxon>
    </lineage>
</organism>
<evidence type="ECO:0000256" key="13">
    <source>
        <dbReference type="ARBA" id="ARBA00033211"/>
    </source>
</evidence>
<evidence type="ECO:0000256" key="1">
    <source>
        <dbReference type="ARBA" id="ARBA00002347"/>
    </source>
</evidence>
<dbReference type="InterPro" id="IPR036909">
    <property type="entry name" value="Cyt_c-like_dom_sf"/>
</dbReference>
<evidence type="ECO:0000313" key="16">
    <source>
        <dbReference type="EMBL" id="CAE2198591.1"/>
    </source>
</evidence>
<keyword evidence="4" id="KW-0813">Transport</keyword>
<dbReference type="FunFam" id="1.10.760.10:FF:000038">
    <property type="entry name" value="Cytochrome c6"/>
    <property type="match status" value="1"/>
</dbReference>
<gene>
    <name evidence="16" type="ORF">CPOL0286_LOCUS3945</name>
</gene>
<evidence type="ECO:0000256" key="3">
    <source>
        <dbReference type="ARBA" id="ARBA00009650"/>
    </source>
</evidence>
<keyword evidence="5" id="KW-0602">Photosynthesis</keyword>
<evidence type="ECO:0000256" key="11">
    <source>
        <dbReference type="ARBA" id="ARBA00030448"/>
    </source>
</evidence>
<evidence type="ECO:0000256" key="6">
    <source>
        <dbReference type="ARBA" id="ARBA00022617"/>
    </source>
</evidence>
<keyword evidence="7 14" id="KW-0479">Metal-binding</keyword>
<dbReference type="GO" id="GO:0015979">
    <property type="term" value="P:photosynthesis"/>
    <property type="evidence" value="ECO:0007669"/>
    <property type="project" value="UniProtKB-KW"/>
</dbReference>
<keyword evidence="9 14" id="KW-0408">Iron</keyword>
<evidence type="ECO:0000256" key="12">
    <source>
        <dbReference type="ARBA" id="ARBA00031247"/>
    </source>
</evidence>
<dbReference type="PANTHER" id="PTHR34688:SF2">
    <property type="entry name" value="CYTOCHROME C6, CHLOROPLASTIC"/>
    <property type="match status" value="1"/>
</dbReference>
<dbReference type="InterPro" id="IPR023655">
    <property type="entry name" value="Cyt_C6"/>
</dbReference>
<dbReference type="GO" id="GO:0009055">
    <property type="term" value="F:electron transfer activity"/>
    <property type="evidence" value="ECO:0007669"/>
    <property type="project" value="InterPro"/>
</dbReference>
<evidence type="ECO:0000256" key="4">
    <source>
        <dbReference type="ARBA" id="ARBA00022448"/>
    </source>
</evidence>
<comment type="similarity">
    <text evidence="3">Belongs to the cytochrome c family. PetJ subfamily.</text>
</comment>
<sequence length="129" mass="13050">MLQTIVAALAFTAPTNKVADSKVAAVAAVAALTIAAAPAFAGEKGAGASVFNANCAACHVGGQNVILPEKNLQQDALEEYLAGGFNEKAVVTQVTNGKNAMPAFGGRLSDEDIQNVATYVIATAKAGWD</sequence>
<dbReference type="EMBL" id="HBKO01008442">
    <property type="protein sequence ID" value="CAE2198591.1"/>
    <property type="molecule type" value="Transcribed_RNA"/>
</dbReference>
<comment type="function">
    <text evidence="1">Functions as an electron carrier between membrane-bound cytochrome b6-f and photosystem I in oxygenic photosynthesis.</text>
</comment>
<accession>A0A7S4M3L5</accession>